<dbReference type="NCBIfam" id="TIGR01549">
    <property type="entry name" value="HAD-SF-IA-v1"/>
    <property type="match status" value="1"/>
</dbReference>
<protein>
    <submittedName>
        <fullName evidence="1">Hexitol phosphatase HxpB</fullName>
    </submittedName>
</protein>
<dbReference type="InterPro" id="IPR023198">
    <property type="entry name" value="PGP-like_dom2"/>
</dbReference>
<dbReference type="InterPro" id="IPR041492">
    <property type="entry name" value="HAD_2"/>
</dbReference>
<gene>
    <name evidence="1" type="primary">hxpB</name>
    <name evidence="1" type="ORF">GCM10023143_23190</name>
</gene>
<dbReference type="PANTHER" id="PTHR18901">
    <property type="entry name" value="2-DEOXYGLUCOSE-6-PHOSPHATE PHOSPHATASE 2"/>
    <property type="match status" value="1"/>
</dbReference>
<keyword evidence="2" id="KW-1185">Reference proteome</keyword>
<dbReference type="Gene3D" id="3.40.50.1000">
    <property type="entry name" value="HAD superfamily/HAD-like"/>
    <property type="match status" value="1"/>
</dbReference>
<sequence>MLNTVLFDMDGLLIDSEPLWGEAMQEVFAELNIRLTPEHYAQTTGLRTAEVVDHWHRHFGWEAPSPEAVSEDIISRVTGKIQRQGKAMPGVYGLLDFFEQRHFKMGLASSSSLPLIHVILDQLGIRERFGVICSADAESYGKPHPAVYLACARQLGSHPQECLVFEDSVTGMIAAKAARMKVAAVPEPHRQQDPRYALADIQLGSLADFGEEDLKKLEG</sequence>
<dbReference type="NCBIfam" id="NF008087">
    <property type="entry name" value="PRK10826.1"/>
    <property type="match status" value="1"/>
</dbReference>
<name>A0ABP8FXM5_9BACT</name>
<dbReference type="PANTHER" id="PTHR18901:SF38">
    <property type="entry name" value="PSEUDOURIDINE-5'-PHOSPHATASE"/>
    <property type="match status" value="1"/>
</dbReference>
<dbReference type="InterPro" id="IPR006439">
    <property type="entry name" value="HAD-SF_hydro_IA"/>
</dbReference>
<evidence type="ECO:0000313" key="1">
    <source>
        <dbReference type="EMBL" id="GAA4313127.1"/>
    </source>
</evidence>
<dbReference type="Gene3D" id="1.10.150.240">
    <property type="entry name" value="Putative phosphatase, domain 2"/>
    <property type="match status" value="1"/>
</dbReference>
<dbReference type="RefSeq" id="WP_344979445.1">
    <property type="nucleotide sequence ID" value="NZ_BAABFN010000005.1"/>
</dbReference>
<dbReference type="SFLD" id="SFLDG01135">
    <property type="entry name" value="C1.5.6:_HAD__Beta-PGM__Phospha"/>
    <property type="match status" value="1"/>
</dbReference>
<accession>A0ABP8FXM5</accession>
<dbReference type="SFLD" id="SFLDG01129">
    <property type="entry name" value="C1.5:_HAD__Beta-PGM__Phosphata"/>
    <property type="match status" value="1"/>
</dbReference>
<dbReference type="NCBIfam" id="TIGR01509">
    <property type="entry name" value="HAD-SF-IA-v3"/>
    <property type="match status" value="1"/>
</dbReference>
<dbReference type="SUPFAM" id="SSF56784">
    <property type="entry name" value="HAD-like"/>
    <property type="match status" value="1"/>
</dbReference>
<dbReference type="Pfam" id="PF13419">
    <property type="entry name" value="HAD_2"/>
    <property type="match status" value="1"/>
</dbReference>
<reference evidence="2" key="1">
    <citation type="journal article" date="2019" name="Int. J. Syst. Evol. Microbiol.">
        <title>The Global Catalogue of Microorganisms (GCM) 10K type strain sequencing project: providing services to taxonomists for standard genome sequencing and annotation.</title>
        <authorList>
            <consortium name="The Broad Institute Genomics Platform"/>
            <consortium name="The Broad Institute Genome Sequencing Center for Infectious Disease"/>
            <person name="Wu L."/>
            <person name="Ma J."/>
        </authorList>
    </citation>
    <scope>NUCLEOTIDE SEQUENCE [LARGE SCALE GENOMIC DNA]</scope>
    <source>
        <strain evidence="2">JCM 17664</strain>
    </source>
</reference>
<dbReference type="SFLD" id="SFLDS00003">
    <property type="entry name" value="Haloacid_Dehalogenase"/>
    <property type="match status" value="1"/>
</dbReference>
<dbReference type="InterPro" id="IPR036412">
    <property type="entry name" value="HAD-like_sf"/>
</dbReference>
<dbReference type="InterPro" id="IPR023214">
    <property type="entry name" value="HAD_sf"/>
</dbReference>
<proteinExistence type="predicted"/>
<comment type="caution">
    <text evidence="1">The sequence shown here is derived from an EMBL/GenBank/DDBJ whole genome shotgun (WGS) entry which is preliminary data.</text>
</comment>
<evidence type="ECO:0000313" key="2">
    <source>
        <dbReference type="Proteomes" id="UP001501207"/>
    </source>
</evidence>
<dbReference type="Proteomes" id="UP001501207">
    <property type="component" value="Unassembled WGS sequence"/>
</dbReference>
<organism evidence="1 2">
    <name type="scientific">Compostibacter hankyongensis</name>
    <dbReference type="NCBI Taxonomy" id="1007089"/>
    <lineage>
        <taxon>Bacteria</taxon>
        <taxon>Pseudomonadati</taxon>
        <taxon>Bacteroidota</taxon>
        <taxon>Chitinophagia</taxon>
        <taxon>Chitinophagales</taxon>
        <taxon>Chitinophagaceae</taxon>
        <taxon>Compostibacter</taxon>
    </lineage>
</organism>
<dbReference type="EMBL" id="BAABFN010000005">
    <property type="protein sequence ID" value="GAA4313127.1"/>
    <property type="molecule type" value="Genomic_DNA"/>
</dbReference>